<dbReference type="Proteomes" id="UP000265562">
    <property type="component" value="Chromosome"/>
</dbReference>
<reference evidence="4 5" key="1">
    <citation type="submission" date="2018-09" db="EMBL/GenBank/DDBJ databases">
        <title>Genome sequencing of Lachnoanaerobaculum umeaense DSM 23576.</title>
        <authorList>
            <person name="Kook J.-K."/>
            <person name="Park S.-N."/>
            <person name="Lim Y.K."/>
        </authorList>
    </citation>
    <scope>NUCLEOTIDE SEQUENCE [LARGE SCALE GENOMIC DNA]</scope>
    <source>
        <strain evidence="5">DSM 23576 \ CCUG 58757</strain>
    </source>
</reference>
<organism evidence="4 5">
    <name type="scientific">Lachnoanaerobaculum umeaense</name>
    <dbReference type="NCBI Taxonomy" id="617123"/>
    <lineage>
        <taxon>Bacteria</taxon>
        <taxon>Bacillati</taxon>
        <taxon>Bacillota</taxon>
        <taxon>Clostridia</taxon>
        <taxon>Lachnospirales</taxon>
        <taxon>Lachnospiraceae</taxon>
        <taxon>Lachnoanaerobaculum</taxon>
    </lineage>
</organism>
<dbReference type="InterPro" id="IPR009459">
    <property type="entry name" value="MucBP_dom"/>
</dbReference>
<feature type="domain" description="MucBP" evidence="3">
    <location>
        <begin position="1342"/>
        <end position="1402"/>
    </location>
</feature>
<feature type="domain" description="MucBP" evidence="3">
    <location>
        <begin position="1244"/>
        <end position="1321"/>
    </location>
</feature>
<feature type="domain" description="MucBP" evidence="3">
    <location>
        <begin position="1488"/>
        <end position="1555"/>
    </location>
</feature>
<dbReference type="EMBL" id="CP032364">
    <property type="protein sequence ID" value="AYA98534.1"/>
    <property type="molecule type" value="Genomic_DNA"/>
</dbReference>
<gene>
    <name evidence="4" type="ORF">D4A81_00490</name>
</gene>
<evidence type="ECO:0000256" key="1">
    <source>
        <dbReference type="ARBA" id="ARBA00022737"/>
    </source>
</evidence>
<feature type="domain" description="MucBP" evidence="3">
    <location>
        <begin position="1848"/>
        <end position="1912"/>
    </location>
</feature>
<dbReference type="Pfam" id="PF06458">
    <property type="entry name" value="MucBP"/>
    <property type="match status" value="13"/>
</dbReference>
<evidence type="ECO:0000259" key="3">
    <source>
        <dbReference type="Pfam" id="PF06458"/>
    </source>
</evidence>
<feature type="domain" description="MucBP" evidence="3">
    <location>
        <begin position="1918"/>
        <end position="1982"/>
    </location>
</feature>
<dbReference type="Gene3D" id="3.10.20.320">
    <property type="entry name" value="Putative peptidoglycan bound protein (lpxtg motif)"/>
    <property type="match status" value="10"/>
</dbReference>
<keyword evidence="1" id="KW-0677">Repeat</keyword>
<feature type="domain" description="MucBP" evidence="3">
    <location>
        <begin position="1635"/>
        <end position="1701"/>
    </location>
</feature>
<feature type="domain" description="MucBP" evidence="3">
    <location>
        <begin position="1567"/>
        <end position="1628"/>
    </location>
</feature>
<feature type="region of interest" description="Disordered" evidence="2">
    <location>
        <begin position="2088"/>
        <end position="2136"/>
    </location>
</feature>
<accession>A0A385PYS2</accession>
<feature type="compositionally biased region" description="Low complexity" evidence="2">
    <location>
        <begin position="2095"/>
        <end position="2108"/>
    </location>
</feature>
<sequence length="2187" mass="238594">MVKKSVHYFLLLVFSILLSLLPSPRIVHATGGGSAITTDIRYAITGQTTAMAGQKESYYVTNTLSGAVSTLYNPFTYVYLDKSIFSNPAASDITLASGATSVNILNDPNYYIIKINYSRLDTGYAAVPIKLTLKNASVQNGEVFNVPVKLFESGKNPATDTPLASSTSQFTAKTFPVGILYPNDAASATLATINIREEYVSDDETNAAHNRLSTSFVTSMSGDGYAGPANVNNGAVSLVPSGVGAGMDKRKVEFKIKLADNAVWDPSLPNNANWTYNSADHTITQQIDKGLATRIRPPFSVKWNGNQEVKLNDWTLAVFEQTTTLVNTDGTLDNSTRRYGQLHYRARYVRRIRIKKTLLGEGGSNVSRDSDLTYNYLVNVDQFGGTRPTSATSVKFRIIEDEPQMSSLLTGYGLRVRPERLSAADLAKLSHNKLQASNNRSNWTTLATDIVPISANSSEEYRENSIPTTLPTPASYRYYRLIFDDDITISQFDEEAVGLVVQTKLTPATHTAFINELNAHINDTHYKVVRNFGRVRNSNDEELGYSNADAYIRNPFANMRLISEGMSINGNSATSTISTGGRLTVVPRLQYWSVLWDARPAVNPKLVVVVDSDLIFDNAVSTHGTLTANYFDFNPNPTVIQNYKGNAGKTAYEFELTNLTFPGSKVAGYGNQINGVLDRIRVSFKAGAGLDAGPHQIKTILSWDNNTTFAASSAPGIIYSSDNADFLDPYDANNNGNTTDRLSTLTYNYTFVPPQAMVLGKKVKLSTDSVYQTSIKADKGDILDYQVRVWNNTNDQVENLHVMDVFPYANDKFIVKDGSGNYLDRDSKIYPKVISGVTANNSKFDIYYSTDAPSATIEGNIGATWLPAASITDWSSVTMFKADLKSGQSITAGEEVLFNYKVEMPDTKDNLATDTANNSVSSWRGNNVDGANEFTDSKVGTHKYNIATHAFYDLNNNGTYDSTDLNIANRPYILVKLDATGNETVVESGTTDSNGNISFTNKLSNAGNYKLYVENLTSDSFAAPSVASSATVIGNDFTSFTTKASVIKSGQTPIPNTPWSTVDISLTRDNPSAIKNLGLKTDFYNLTVKHIKDEDGSNLVADVVTREPRDTVYTTAAITTDPNFEVDTANLPANANGSYTADTTVTYHYLRKNAGDVTVHHYESGTTNELYAVSATATPAAEVLSGTRQMGNTYQTHRRDISTAGSYAIPHFHLVGTPTGPVSGTFDATQKTVTYLYERNDAADVTIKYIDMDTGANLNRPESLGSTTMTSNPTVLSGTKKEGLAWSSSVLPVDNYDFVSSTNPTNGVFGDGTTTVTYSYRRKNAGNITVHHYERGTTTELYVPTLGGAVAPEVIDGTRKLGLTYQSQDRAAQIPNYHLHQAPSPTLLTFTTAPIEIAYYYERDNGSPIIIHHIEDGTNNELYSQAPGGTPAAITIDGTNKLGLTYTTQSVTIPHFHLISPPANPIVTFGNTPVEVTYKYKRDDAGDVKVHHLELGTNSVLAPDENLPGTEKSGLTYSTSPQNIPYYTIVNATPTGHNGNYPAAGLTTDVTYYYQRDNAGNVIIHHYEVGTSNSLLPDEILSGTGKSGLTYITNSGTIANFTVVNATPANHTGVYPASGNTVVTYYYKRDDAGDVIVHHYEAGTTNQLSADETLSGAEKSGLNYNTAPANIVNFTVVNTTPANYTGTYTPGVNYTVTYEYRRDDAGDVTTLYTDRDGNELDSRVVLSGVNKLGLPYTTSQKNILNYILIAPPTNANGTFNIIPQIINYIYRRDDAGDVTIYHKSVHDNSDLMDPVVISGSERLGLPYTSSEENIANFEIDTLPSNAIGLFTHGSQSVTYLYRRKGAGDVTVNYVDVHGNSIESTDVISGANMLGLNYTTSPKAIPYYDLVLNPANANGVFTDAPITVEYIYKRQDAGNVIIEYLDEDGVPLVETTILNGSEQIGVPYTTELKEFEYYDLISMPSNANGVFNPGTQRVTYIYRRKDAGDVIAHYINPAGIQLDVDEIQDGSRKLGLPYTTFEKEIRGYHLVRVEGAESGVFTTGQIDVNYVYVKNPGIIIYPDPIKVATPSQIADPHNRNNDYIIRPKATPSIATSSNSSRGGSDGNSSIRPTKTVVEKTEENKAGITNPEPQKPEIIIEDPKKVTIGTVSNRDPLPVPRTSDDMNLFKYMMLLISSCGAMLVVFRKR</sequence>
<feature type="domain" description="MucBP" evidence="3">
    <location>
        <begin position="1086"/>
        <end position="1149"/>
    </location>
</feature>
<name>A0A385PYS2_9FIRM</name>
<dbReference type="RefSeq" id="WP_111524405.1">
    <property type="nucleotide sequence ID" value="NZ_CP032364.1"/>
</dbReference>
<keyword evidence="5" id="KW-1185">Reference proteome</keyword>
<dbReference type="KEGG" id="lua:D4A81_00490"/>
<feature type="domain" description="MucBP" evidence="3">
    <location>
        <begin position="1778"/>
        <end position="1842"/>
    </location>
</feature>
<evidence type="ECO:0000256" key="2">
    <source>
        <dbReference type="SAM" id="MobiDB-lite"/>
    </source>
</evidence>
<dbReference type="InterPro" id="IPR013783">
    <property type="entry name" value="Ig-like_fold"/>
</dbReference>
<feature type="domain" description="MucBP" evidence="3">
    <location>
        <begin position="1157"/>
        <end position="1238"/>
    </location>
</feature>
<dbReference type="Gene3D" id="2.60.40.10">
    <property type="entry name" value="Immunoglobulins"/>
    <property type="match status" value="1"/>
</dbReference>
<dbReference type="OrthoDB" id="2059155at2"/>
<feature type="domain" description="MucBP" evidence="3">
    <location>
        <begin position="1708"/>
        <end position="1771"/>
    </location>
</feature>
<proteinExistence type="predicted"/>
<feature type="domain" description="MucBP" evidence="3">
    <location>
        <begin position="1434"/>
        <end position="1481"/>
    </location>
</feature>
<evidence type="ECO:0000313" key="5">
    <source>
        <dbReference type="Proteomes" id="UP000265562"/>
    </source>
</evidence>
<evidence type="ECO:0000313" key="4">
    <source>
        <dbReference type="EMBL" id="AYA98534.1"/>
    </source>
</evidence>
<protein>
    <recommendedName>
        <fullName evidence="3">MucBP domain-containing protein</fullName>
    </recommendedName>
</protein>
<dbReference type="SUPFAM" id="SSF117074">
    <property type="entry name" value="Hypothetical protein PA1324"/>
    <property type="match status" value="1"/>
</dbReference>
<feature type="domain" description="MucBP" evidence="3">
    <location>
        <begin position="1989"/>
        <end position="2051"/>
    </location>
</feature>